<dbReference type="InterPro" id="IPR036689">
    <property type="entry name" value="ESAT-6-like_sf"/>
</dbReference>
<evidence type="ECO:0000256" key="1">
    <source>
        <dbReference type="RuleBase" id="RU362001"/>
    </source>
</evidence>
<keyword evidence="3" id="KW-1185">Reference proteome</keyword>
<evidence type="ECO:0000313" key="3">
    <source>
        <dbReference type="Proteomes" id="UP000272015"/>
    </source>
</evidence>
<name>A0A3A5M9D8_9MICO</name>
<reference evidence="2 3" key="1">
    <citation type="submission" date="2018-09" db="EMBL/GenBank/DDBJ databases">
        <title>Novel species of Cryobacterium.</title>
        <authorList>
            <person name="Liu Q."/>
            <person name="Xin Y.-H."/>
        </authorList>
    </citation>
    <scope>NUCLEOTIDE SEQUENCE [LARGE SCALE GENOMIC DNA]</scope>
    <source>
        <strain evidence="2 3">Hh39</strain>
    </source>
</reference>
<comment type="similarity">
    <text evidence="1">Belongs to the WXG100 family.</text>
</comment>
<sequence>MTSFQVDSDAVMTATSSIRSTIGRLQGEVSGLMGQLSGLDGSWTGQAATAFHGAVADWRVTQQRIEESLAALNQALGMAGQQYAEIEQANLRLFAR</sequence>
<dbReference type="InterPro" id="IPR010310">
    <property type="entry name" value="T7SS_ESAT-6-like"/>
</dbReference>
<evidence type="ECO:0000313" key="2">
    <source>
        <dbReference type="EMBL" id="RJT86178.1"/>
    </source>
</evidence>
<organism evidence="2 3">
    <name type="scientific">Cryobacterium melibiosiphilum</name>
    <dbReference type="NCBI Taxonomy" id="995039"/>
    <lineage>
        <taxon>Bacteria</taxon>
        <taxon>Bacillati</taxon>
        <taxon>Actinomycetota</taxon>
        <taxon>Actinomycetes</taxon>
        <taxon>Micrococcales</taxon>
        <taxon>Microbacteriaceae</taxon>
        <taxon>Cryobacterium</taxon>
    </lineage>
</organism>
<comment type="caution">
    <text evidence="2">The sequence shown here is derived from an EMBL/GenBank/DDBJ whole genome shotgun (WGS) entry which is preliminary data.</text>
</comment>
<dbReference type="EMBL" id="QZVS01000094">
    <property type="protein sequence ID" value="RJT86178.1"/>
    <property type="molecule type" value="Genomic_DNA"/>
</dbReference>
<gene>
    <name evidence="2" type="ORF">D6T64_18085</name>
</gene>
<dbReference type="Pfam" id="PF06013">
    <property type="entry name" value="WXG100"/>
    <property type="match status" value="1"/>
</dbReference>
<dbReference type="AlphaFoldDB" id="A0A3A5M9D8"/>
<proteinExistence type="inferred from homology"/>
<dbReference type="SUPFAM" id="SSF140453">
    <property type="entry name" value="EsxAB dimer-like"/>
    <property type="match status" value="1"/>
</dbReference>
<accession>A0A3A5M9D8</accession>
<dbReference type="RefSeq" id="WP_119976075.1">
    <property type="nucleotide sequence ID" value="NZ_JBHSQA010000001.1"/>
</dbReference>
<dbReference type="NCBIfam" id="TIGR03930">
    <property type="entry name" value="WXG100_ESAT6"/>
    <property type="match status" value="1"/>
</dbReference>
<dbReference type="Gene3D" id="1.10.287.1060">
    <property type="entry name" value="ESAT-6-like"/>
    <property type="match status" value="1"/>
</dbReference>
<protein>
    <recommendedName>
        <fullName evidence="1">ESAT-6-like protein</fullName>
    </recommendedName>
</protein>
<dbReference type="OrthoDB" id="4231069at2"/>
<dbReference type="Proteomes" id="UP000272015">
    <property type="component" value="Unassembled WGS sequence"/>
</dbReference>